<organism evidence="3 4">
    <name type="scientific">Thermonema lapsum</name>
    <dbReference type="NCBI Taxonomy" id="28195"/>
    <lineage>
        <taxon>Bacteria</taxon>
        <taxon>Pseudomonadati</taxon>
        <taxon>Bacteroidota</taxon>
        <taxon>Cytophagia</taxon>
        <taxon>Cytophagales</taxon>
        <taxon>Thermonemataceae</taxon>
        <taxon>Thermonema</taxon>
    </lineage>
</organism>
<reference evidence="3 4" key="1">
    <citation type="submission" date="2020-03" db="EMBL/GenBank/DDBJ databases">
        <title>Genomic Encyclopedia of Type Strains, Phase IV (KMG-IV): sequencing the most valuable type-strain genomes for metagenomic binning, comparative biology and taxonomic classification.</title>
        <authorList>
            <person name="Goeker M."/>
        </authorList>
    </citation>
    <scope>NUCLEOTIDE SEQUENCE [LARGE SCALE GENOMIC DNA]</scope>
    <source>
        <strain evidence="3 4">DSM 5718</strain>
    </source>
</reference>
<dbReference type="Proteomes" id="UP000537126">
    <property type="component" value="Unassembled WGS sequence"/>
</dbReference>
<sequence length="402" mass="46625">MLQWMATSWLWALGAVMVPVAIHWLNKRQAKEVPIGTLRFFEEKESKRFRTFQLQDKLRLMLRMLFTACLALALAQPVWRYETDTKKQASWIVISHDVLAKSFYDYAALHRLVDSLRQSDEEAEVRLLAHGFPRLKQLLKGKDEETIAFDYALFAPLLDSLATQRPVHVIVGLEGSRWGDMLPAVQNKVRWHFLLPDYSDTVFRVENNFYTQKTSYPLLSFQTEGIAQQQPYTLSLVVVYDASTARDTLQWQQFFEEAFRQCKVEVICRLAEESKQLPTVDVWWSERPPWVGQYFTVCKQSLPVGAWCLSKQRQHWTLSCLPKNLPGDEYELLKLELWREALRRHGHVPETSVTPPVWLSAAQSGSMQAQRSVALAPCLLWLALVLCVIDLCWFIYEQRGTG</sequence>
<feature type="domain" description="Aerotolerance regulator N-terminal" evidence="2">
    <location>
        <begin position="1"/>
        <end position="77"/>
    </location>
</feature>
<dbReference type="AlphaFoldDB" id="A0A846MRN1"/>
<evidence type="ECO:0000256" key="1">
    <source>
        <dbReference type="SAM" id="Phobius"/>
    </source>
</evidence>
<dbReference type="PANTHER" id="PTHR37464">
    <property type="entry name" value="BLL2463 PROTEIN"/>
    <property type="match status" value="1"/>
</dbReference>
<proteinExistence type="predicted"/>
<dbReference type="PANTHER" id="PTHR37464:SF1">
    <property type="entry name" value="BLL2463 PROTEIN"/>
    <property type="match status" value="1"/>
</dbReference>
<feature type="transmembrane region" description="Helical" evidence="1">
    <location>
        <begin position="374"/>
        <end position="396"/>
    </location>
</feature>
<feature type="transmembrane region" description="Helical" evidence="1">
    <location>
        <begin position="60"/>
        <end position="79"/>
    </location>
</feature>
<evidence type="ECO:0000313" key="3">
    <source>
        <dbReference type="EMBL" id="NIK74318.1"/>
    </source>
</evidence>
<evidence type="ECO:0000259" key="2">
    <source>
        <dbReference type="Pfam" id="PF07584"/>
    </source>
</evidence>
<feature type="transmembrane region" description="Helical" evidence="1">
    <location>
        <begin position="6"/>
        <end position="25"/>
    </location>
</feature>
<dbReference type="EMBL" id="JAASRN010000002">
    <property type="protein sequence ID" value="NIK74318.1"/>
    <property type="molecule type" value="Genomic_DNA"/>
</dbReference>
<keyword evidence="1" id="KW-0472">Membrane</keyword>
<evidence type="ECO:0000313" key="4">
    <source>
        <dbReference type="Proteomes" id="UP000537126"/>
    </source>
</evidence>
<comment type="caution">
    <text evidence="3">The sequence shown here is derived from an EMBL/GenBank/DDBJ whole genome shotgun (WGS) entry which is preliminary data.</text>
</comment>
<protein>
    <recommendedName>
        <fullName evidence="2">Aerotolerance regulator N-terminal domain-containing protein</fullName>
    </recommendedName>
</protein>
<dbReference type="InterPro" id="IPR024163">
    <property type="entry name" value="Aerotolerance_reg_N"/>
</dbReference>
<keyword evidence="1" id="KW-1133">Transmembrane helix</keyword>
<dbReference type="Pfam" id="PF07584">
    <property type="entry name" value="BatA"/>
    <property type="match status" value="1"/>
</dbReference>
<keyword evidence="4" id="KW-1185">Reference proteome</keyword>
<keyword evidence="1" id="KW-0812">Transmembrane</keyword>
<name>A0A846MRN1_9BACT</name>
<dbReference type="InterPro" id="IPR011933">
    <property type="entry name" value="Double_TM_dom"/>
</dbReference>
<accession>A0A846MRN1</accession>
<dbReference type="NCBIfam" id="TIGR02226">
    <property type="entry name" value="two_anch"/>
    <property type="match status" value="1"/>
</dbReference>
<dbReference type="RefSeq" id="WP_166919873.1">
    <property type="nucleotide sequence ID" value="NZ_JAASRN010000002.1"/>
</dbReference>
<gene>
    <name evidence="3" type="ORF">FHS56_001831</name>
</gene>